<dbReference type="InterPro" id="IPR015797">
    <property type="entry name" value="NUDIX_hydrolase-like_dom_sf"/>
</dbReference>
<dbReference type="InterPro" id="IPR020084">
    <property type="entry name" value="NUDIX_hydrolase_CS"/>
</dbReference>
<dbReference type="PANTHER" id="PTHR22769">
    <property type="entry name" value="MUTT/NUDIX HYDROLASE"/>
    <property type="match status" value="1"/>
</dbReference>
<dbReference type="SUPFAM" id="SSF55811">
    <property type="entry name" value="Nudix"/>
    <property type="match status" value="1"/>
</dbReference>
<comment type="caution">
    <text evidence="3">The sequence shown here is derived from an EMBL/GenBank/DDBJ whole genome shotgun (WGS) entry which is preliminary data.</text>
</comment>
<dbReference type="Pfam" id="PF00293">
    <property type="entry name" value="NUDIX"/>
    <property type="match status" value="1"/>
</dbReference>
<dbReference type="GO" id="GO:0044716">
    <property type="term" value="F:8-oxo-GDP phosphatase activity"/>
    <property type="evidence" value="ECO:0007669"/>
    <property type="project" value="TreeGrafter"/>
</dbReference>
<name>A0A9D1KC56_9FIRM</name>
<gene>
    <name evidence="3" type="ORF">IAB59_00570</name>
</gene>
<dbReference type="GO" id="GO:0044715">
    <property type="term" value="F:8-oxo-dGDP phosphatase activity"/>
    <property type="evidence" value="ECO:0007669"/>
    <property type="project" value="TreeGrafter"/>
</dbReference>
<sequence length="143" mass="16256">MVVIVGGIIVKDNKVLLVQEAKKKCYGKWNIPAGRLELNESILSGAIREIKEETGCDVELTGILNIASKKLENETLVMLTFMTRLLNENITYNKNEILDVKWFDIDYVLTNMDNDLRDLEAIKKPIINYKENNIGSINLVSEI</sequence>
<evidence type="ECO:0000313" key="3">
    <source>
        <dbReference type="EMBL" id="HIT36957.1"/>
    </source>
</evidence>
<dbReference type="PROSITE" id="PS00893">
    <property type="entry name" value="NUDIX_BOX"/>
    <property type="match status" value="1"/>
</dbReference>
<keyword evidence="1 3" id="KW-0378">Hydrolase</keyword>
<accession>A0A9D1KC56</accession>
<feature type="domain" description="Nudix hydrolase" evidence="2">
    <location>
        <begin position="1"/>
        <end position="126"/>
    </location>
</feature>
<reference evidence="3" key="1">
    <citation type="submission" date="2020-10" db="EMBL/GenBank/DDBJ databases">
        <authorList>
            <person name="Gilroy R."/>
        </authorList>
    </citation>
    <scope>NUCLEOTIDE SEQUENCE</scope>
    <source>
        <strain evidence="3">CHK195-26880</strain>
    </source>
</reference>
<dbReference type="AlphaFoldDB" id="A0A9D1KC56"/>
<organism evidence="3 4">
    <name type="scientific">Candidatus Onthousia faecipullorum</name>
    <dbReference type="NCBI Taxonomy" id="2840887"/>
    <lineage>
        <taxon>Bacteria</taxon>
        <taxon>Bacillati</taxon>
        <taxon>Bacillota</taxon>
        <taxon>Bacilli</taxon>
        <taxon>Candidatus Onthousia</taxon>
    </lineage>
</organism>
<evidence type="ECO:0000256" key="1">
    <source>
        <dbReference type="ARBA" id="ARBA00022801"/>
    </source>
</evidence>
<dbReference type="InterPro" id="IPR000086">
    <property type="entry name" value="NUDIX_hydrolase_dom"/>
</dbReference>
<reference evidence="3" key="2">
    <citation type="journal article" date="2021" name="PeerJ">
        <title>Extensive microbial diversity within the chicken gut microbiome revealed by metagenomics and culture.</title>
        <authorList>
            <person name="Gilroy R."/>
            <person name="Ravi A."/>
            <person name="Getino M."/>
            <person name="Pursley I."/>
            <person name="Horton D.L."/>
            <person name="Alikhan N.F."/>
            <person name="Baker D."/>
            <person name="Gharbi K."/>
            <person name="Hall N."/>
            <person name="Watson M."/>
            <person name="Adriaenssens E.M."/>
            <person name="Foster-Nyarko E."/>
            <person name="Jarju S."/>
            <person name="Secka A."/>
            <person name="Antonio M."/>
            <person name="Oren A."/>
            <person name="Chaudhuri R.R."/>
            <person name="La Ragione R."/>
            <person name="Hildebrand F."/>
            <person name="Pallen M.J."/>
        </authorList>
    </citation>
    <scope>NUCLEOTIDE SEQUENCE</scope>
    <source>
        <strain evidence="3">CHK195-26880</strain>
    </source>
</reference>
<proteinExistence type="predicted"/>
<dbReference type="Proteomes" id="UP000886833">
    <property type="component" value="Unassembled WGS sequence"/>
</dbReference>
<protein>
    <submittedName>
        <fullName evidence="3">NUDIX hydrolase</fullName>
    </submittedName>
</protein>
<dbReference type="Gene3D" id="3.90.79.10">
    <property type="entry name" value="Nucleoside Triphosphate Pyrophosphohydrolase"/>
    <property type="match status" value="1"/>
</dbReference>
<dbReference type="EMBL" id="DVKQ01000004">
    <property type="protein sequence ID" value="HIT36957.1"/>
    <property type="molecule type" value="Genomic_DNA"/>
</dbReference>
<dbReference type="PANTHER" id="PTHR22769:SF56">
    <property type="entry name" value="8-OXO-DGDP PHOSPHATASE NUDT18"/>
    <property type="match status" value="1"/>
</dbReference>
<dbReference type="PROSITE" id="PS51462">
    <property type="entry name" value="NUDIX"/>
    <property type="match status" value="1"/>
</dbReference>
<evidence type="ECO:0000313" key="4">
    <source>
        <dbReference type="Proteomes" id="UP000886833"/>
    </source>
</evidence>
<evidence type="ECO:0000259" key="2">
    <source>
        <dbReference type="PROSITE" id="PS51462"/>
    </source>
</evidence>